<reference evidence="1" key="1">
    <citation type="submission" date="2023-07" db="EMBL/GenBank/DDBJ databases">
        <title>Black Yeasts Isolated from many extreme environments.</title>
        <authorList>
            <person name="Coleine C."/>
            <person name="Stajich J.E."/>
            <person name="Selbmann L."/>
        </authorList>
    </citation>
    <scope>NUCLEOTIDE SEQUENCE</scope>
    <source>
        <strain evidence="1">CCFEE 5714</strain>
    </source>
</reference>
<evidence type="ECO:0000313" key="2">
    <source>
        <dbReference type="Proteomes" id="UP001281147"/>
    </source>
</evidence>
<protein>
    <submittedName>
        <fullName evidence="1">Uncharacterized protein</fullName>
    </submittedName>
</protein>
<proteinExistence type="predicted"/>
<keyword evidence="2" id="KW-1185">Reference proteome</keyword>
<organism evidence="1 2">
    <name type="scientific">Vermiconidia calcicola</name>
    <dbReference type="NCBI Taxonomy" id="1690605"/>
    <lineage>
        <taxon>Eukaryota</taxon>
        <taxon>Fungi</taxon>
        <taxon>Dikarya</taxon>
        <taxon>Ascomycota</taxon>
        <taxon>Pezizomycotina</taxon>
        <taxon>Dothideomycetes</taxon>
        <taxon>Dothideomycetidae</taxon>
        <taxon>Mycosphaerellales</taxon>
        <taxon>Extremaceae</taxon>
        <taxon>Vermiconidia</taxon>
    </lineage>
</organism>
<evidence type="ECO:0000313" key="1">
    <source>
        <dbReference type="EMBL" id="KAK3680308.1"/>
    </source>
</evidence>
<gene>
    <name evidence="1" type="ORF">LTR37_021348</name>
</gene>
<dbReference type="Proteomes" id="UP001281147">
    <property type="component" value="Unassembled WGS sequence"/>
</dbReference>
<sequence length="1211" mass="132569">MSLQYDCVGDPHDEARLGTCSFLRDEGLSSVALDGWRGARHMRETPEDHGFYYTAGLSPHCHIISDVRKEEQYAQRGFVQHNTDMRFYAAIPLRGALGTVLGSLTIVDDAPRYGLSVAELALMEDVADTITEHLNATVVRLQRQRSERLIQSLGLFNTGKSSLRHWWLKQQDSRVATTGRHKPQKMTSRQRRVAANEEFGLHERSSTDQESSAASASGPEKHDEPVSDSDDLDPVTATPATFENADAGLARDQAQVAARDFDVRRKTATRRRASPTDVTFSRQSTQLKPDHYASKDHSALNADFGLAEATRHTYARASNLMREALSADGVVFVNGSTVPPKKKRSIFSTPTRPASIHSNSNSSEQSSHLGESSDTDTSGGSPTATARSCVVDAFSTMNQASVRGKDKPYHFDVSEDLLAHLIRRYPHGHIFNFSPDGACYSSSGEDPVASGSNSDGRTKHRSQGTRKEARRLGEIMAGARTIAFYPIWDELHERWCSATFVWSTSPLRHFDNIEDITYLASWSHSILAELGRLETIAADKAKGSFISSVSHELRSPLHGVLAGVEFLQETELTSFQQEMAHTIGMAGRTLLDTVNHILDFSKMSSFTRAQSRRRGAADALRHCNDVTESINSAEVGVTTTVDLARLTEETIETVVSAHRFQNLRTSGPDGLSVTLSIPWKKNWQVELQPGGWTRILANLVGNSLKYTTKGIVAIRLELGPPTPENYDIQRVRLIVQDTGIGISKQFMSSGLYTPFKQVNSHSAGTGLGLSIVRQICNDMSADLNITSKLGEGTCATLDFEVKLVSDADSANHTGGSALDAPHNSTSRELNVERYHWITSNPASAEIFSEVGSSVLQTAKEWLGCSTSQGPTPEAVSGPTVCAITEADLLRWTSDSRGDLRARMLDVAKNCSHVLILAESTRSVSSVVSAQGLHITPIFVHQPIGPQKLLRAITSDQSSTEMGSMNEPRRSYSGALSTPVYGIRSTGVLGSKSPDSYFPWQSDKQERPNNGSTAGPKLSIGKSNLPGAGATVPERRASPSSSTSTSTIRYSANPLDLKDRTGSHEGSSGGGVRDSVLLVEDNEVNMKLLMALMRKLDYKYCCALNGREAVDIYREKHSSFLLVLMDISMPIMDGFTATAKIRESERKRRLPRCAIVALTGVTSDEAKTQAFASGVDEFFSKPVHMKEVRELMERTRRSKEGDIDTQRQQEPG</sequence>
<name>A0ACC3M8W7_9PEZI</name>
<accession>A0ACC3M8W7</accession>
<comment type="caution">
    <text evidence="1">The sequence shown here is derived from an EMBL/GenBank/DDBJ whole genome shotgun (WGS) entry which is preliminary data.</text>
</comment>
<dbReference type="EMBL" id="JAUTXU010000479">
    <property type="protein sequence ID" value="KAK3680308.1"/>
    <property type="molecule type" value="Genomic_DNA"/>
</dbReference>